<dbReference type="InterPro" id="IPR050189">
    <property type="entry name" value="MFS_Efflux_Transporters"/>
</dbReference>
<dbReference type="RefSeq" id="WP_139167754.1">
    <property type="nucleotide sequence ID" value="NZ_FMXQ01000002.1"/>
</dbReference>
<dbReference type="AlphaFoldDB" id="A0A1G6AY70"/>
<feature type="transmembrane region" description="Helical" evidence="6">
    <location>
        <begin position="158"/>
        <end position="178"/>
    </location>
</feature>
<feature type="transmembrane region" description="Helical" evidence="6">
    <location>
        <begin position="240"/>
        <end position="257"/>
    </location>
</feature>
<evidence type="ECO:0000256" key="5">
    <source>
        <dbReference type="ARBA" id="ARBA00023136"/>
    </source>
</evidence>
<feature type="transmembrane region" description="Helical" evidence="6">
    <location>
        <begin position="359"/>
        <end position="378"/>
    </location>
</feature>
<evidence type="ECO:0000256" key="2">
    <source>
        <dbReference type="ARBA" id="ARBA00022475"/>
    </source>
</evidence>
<evidence type="ECO:0000313" key="9">
    <source>
        <dbReference type="Proteomes" id="UP000199071"/>
    </source>
</evidence>
<dbReference type="STRING" id="665467.SAMN02982931_01000"/>
<dbReference type="CDD" id="cd17324">
    <property type="entry name" value="MFS_NepI_like"/>
    <property type="match status" value="1"/>
</dbReference>
<evidence type="ECO:0000313" key="8">
    <source>
        <dbReference type="EMBL" id="SDB13318.1"/>
    </source>
</evidence>
<evidence type="ECO:0000259" key="7">
    <source>
        <dbReference type="PROSITE" id="PS50850"/>
    </source>
</evidence>
<feature type="domain" description="Major facilitator superfamily (MFS) profile" evidence="7">
    <location>
        <begin position="1"/>
        <end position="382"/>
    </location>
</feature>
<evidence type="ECO:0000256" key="3">
    <source>
        <dbReference type="ARBA" id="ARBA00022692"/>
    </source>
</evidence>
<keyword evidence="3 6" id="KW-0812">Transmembrane</keyword>
<feature type="transmembrane region" description="Helical" evidence="6">
    <location>
        <begin position="326"/>
        <end position="347"/>
    </location>
</feature>
<reference evidence="8 9" key="1">
    <citation type="submission" date="2016-10" db="EMBL/GenBank/DDBJ databases">
        <authorList>
            <person name="de Groot N.N."/>
        </authorList>
    </citation>
    <scope>NUCLEOTIDE SEQUENCE [LARGE SCALE GENOMIC DNA]</scope>
    <source>
        <strain evidence="8 9">ATCC 35022</strain>
    </source>
</reference>
<feature type="transmembrane region" description="Helical" evidence="6">
    <location>
        <begin position="269"/>
        <end position="288"/>
    </location>
</feature>
<feature type="transmembrane region" description="Helical" evidence="6">
    <location>
        <begin position="128"/>
        <end position="152"/>
    </location>
</feature>
<name>A0A1G6AY70_9HYPH</name>
<feature type="transmembrane region" description="Helical" evidence="6">
    <location>
        <begin position="294"/>
        <end position="314"/>
    </location>
</feature>
<gene>
    <name evidence="8" type="ORF">SAMN02982931_01000</name>
</gene>
<dbReference type="PANTHER" id="PTHR43124:SF8">
    <property type="entry name" value="INNER MEMBRANE TRANSPORT PROTEIN YDHP"/>
    <property type="match status" value="1"/>
</dbReference>
<dbReference type="GO" id="GO:0022857">
    <property type="term" value="F:transmembrane transporter activity"/>
    <property type="evidence" value="ECO:0007669"/>
    <property type="project" value="InterPro"/>
</dbReference>
<dbReference type="InterPro" id="IPR020846">
    <property type="entry name" value="MFS_dom"/>
</dbReference>
<dbReference type="Gene3D" id="1.20.1250.20">
    <property type="entry name" value="MFS general substrate transporter like domains"/>
    <property type="match status" value="2"/>
</dbReference>
<proteinExistence type="predicted"/>
<dbReference type="PROSITE" id="PS50850">
    <property type="entry name" value="MFS"/>
    <property type="match status" value="1"/>
</dbReference>
<keyword evidence="4 6" id="KW-1133">Transmembrane helix</keyword>
<dbReference type="OrthoDB" id="9788453at2"/>
<feature type="transmembrane region" description="Helical" evidence="6">
    <location>
        <begin position="198"/>
        <end position="220"/>
    </location>
</feature>
<feature type="transmembrane region" description="Helical" evidence="6">
    <location>
        <begin position="70"/>
        <end position="89"/>
    </location>
</feature>
<dbReference type="InterPro" id="IPR011701">
    <property type="entry name" value="MFS"/>
</dbReference>
<dbReference type="PANTHER" id="PTHR43124">
    <property type="entry name" value="PURINE EFFLUX PUMP PBUE"/>
    <property type="match status" value="1"/>
</dbReference>
<feature type="transmembrane region" description="Helical" evidence="6">
    <location>
        <begin position="95"/>
        <end position="116"/>
    </location>
</feature>
<keyword evidence="5 6" id="KW-0472">Membrane</keyword>
<organism evidence="8 9">
    <name type="scientific">Bauldia litoralis</name>
    <dbReference type="NCBI Taxonomy" id="665467"/>
    <lineage>
        <taxon>Bacteria</taxon>
        <taxon>Pseudomonadati</taxon>
        <taxon>Pseudomonadota</taxon>
        <taxon>Alphaproteobacteria</taxon>
        <taxon>Hyphomicrobiales</taxon>
        <taxon>Kaistiaceae</taxon>
        <taxon>Bauldia</taxon>
    </lineage>
</organism>
<keyword evidence="2" id="KW-1003">Cell membrane</keyword>
<evidence type="ECO:0000256" key="6">
    <source>
        <dbReference type="SAM" id="Phobius"/>
    </source>
</evidence>
<dbReference type="Proteomes" id="UP000199071">
    <property type="component" value="Unassembled WGS sequence"/>
</dbReference>
<feature type="transmembrane region" description="Helical" evidence="6">
    <location>
        <begin position="40"/>
        <end position="63"/>
    </location>
</feature>
<accession>A0A1G6AY70</accession>
<comment type="subcellular location">
    <subcellularLocation>
        <location evidence="1">Cell membrane</location>
        <topology evidence="1">Multi-pass membrane protein</topology>
    </subcellularLocation>
</comment>
<dbReference type="EMBL" id="FMXQ01000002">
    <property type="protein sequence ID" value="SDB13318.1"/>
    <property type="molecule type" value="Genomic_DNA"/>
</dbReference>
<evidence type="ECO:0000256" key="1">
    <source>
        <dbReference type="ARBA" id="ARBA00004651"/>
    </source>
</evidence>
<evidence type="ECO:0000256" key="4">
    <source>
        <dbReference type="ARBA" id="ARBA00022989"/>
    </source>
</evidence>
<protein>
    <submittedName>
        <fullName evidence="8">MFS transporter, DHA1 family, arabinose polymer transporter</fullName>
    </submittedName>
</protein>
<dbReference type="GO" id="GO:0005886">
    <property type="term" value="C:plasma membrane"/>
    <property type="evidence" value="ECO:0007669"/>
    <property type="project" value="UniProtKB-SubCell"/>
</dbReference>
<dbReference type="SUPFAM" id="SSF103473">
    <property type="entry name" value="MFS general substrate transporter"/>
    <property type="match status" value="1"/>
</dbReference>
<sequence length="399" mass="41048">MSLPLIGLFLAAFAVGTAEFIVAGLLPALAADLGVDIPTAGLLITGYAIGVAIGGPLLAIFTGSVPRRPLLLALMVTFIFGNMLCALATDYWLLLGARLVVACAHGLFFGTAMVVATRLVPRGRQSTAVSIVIAGITVANVLGAPAGAAIGYRFGWQMSFWAIAALGIVATGALAVLLPKSAPEGEPKQASLWSEVRVLGRPVVLLSYAMIALAMTAFFVPFSYIVPILTEVTGISTANVPWLLFISGVGGIFGNLIGGRLGDWKPMPALVVIFTLGLALYLAGLLAVHDPVAMTIVFFFWALVGFSFAAPVQTRILTAASDAPNLASTLISTAFNIGIAAGAWLGGMALTFGWDYAELPWISAGFLAITLVVALLSWSLERRGAAGSAVAAGQAGTGG</sequence>
<dbReference type="InterPro" id="IPR036259">
    <property type="entry name" value="MFS_trans_sf"/>
</dbReference>
<dbReference type="Pfam" id="PF07690">
    <property type="entry name" value="MFS_1"/>
    <property type="match status" value="1"/>
</dbReference>
<keyword evidence="9" id="KW-1185">Reference proteome</keyword>